<feature type="signal peptide" evidence="1">
    <location>
        <begin position="1"/>
        <end position="16"/>
    </location>
</feature>
<gene>
    <name evidence="2" type="ORF">Z043_120682</name>
</gene>
<dbReference type="Proteomes" id="UP000034805">
    <property type="component" value="Unassembled WGS sequence"/>
</dbReference>
<evidence type="ECO:0000313" key="3">
    <source>
        <dbReference type="Proteomes" id="UP000034805"/>
    </source>
</evidence>
<organism evidence="2 3">
    <name type="scientific">Scleropages formosus</name>
    <name type="common">Asian bonytongue</name>
    <name type="synonym">Osteoglossum formosum</name>
    <dbReference type="NCBI Taxonomy" id="113540"/>
    <lineage>
        <taxon>Eukaryota</taxon>
        <taxon>Metazoa</taxon>
        <taxon>Chordata</taxon>
        <taxon>Craniata</taxon>
        <taxon>Vertebrata</taxon>
        <taxon>Euteleostomi</taxon>
        <taxon>Actinopterygii</taxon>
        <taxon>Neopterygii</taxon>
        <taxon>Teleostei</taxon>
        <taxon>Osteoglossocephala</taxon>
        <taxon>Osteoglossomorpha</taxon>
        <taxon>Osteoglossiformes</taxon>
        <taxon>Osteoglossidae</taxon>
        <taxon>Scleropages</taxon>
    </lineage>
</organism>
<dbReference type="AlphaFoldDB" id="A0A0P7WIZ1"/>
<evidence type="ECO:0000256" key="1">
    <source>
        <dbReference type="SAM" id="SignalP"/>
    </source>
</evidence>
<dbReference type="EMBL" id="JARO02009831">
    <property type="protein sequence ID" value="KPP61243.1"/>
    <property type="molecule type" value="Genomic_DNA"/>
</dbReference>
<name>A0A0P7WIZ1_SCLFO</name>
<proteinExistence type="predicted"/>
<protein>
    <submittedName>
        <fullName evidence="2">Uncharacterized protein</fullName>
    </submittedName>
</protein>
<keyword evidence="1" id="KW-0732">Signal</keyword>
<reference evidence="2 3" key="1">
    <citation type="submission" date="2015-08" db="EMBL/GenBank/DDBJ databases">
        <title>The genome of the Asian arowana (Scleropages formosus).</title>
        <authorList>
            <person name="Tan M.H."/>
            <person name="Gan H.M."/>
            <person name="Croft L.J."/>
            <person name="Austin C.M."/>
        </authorList>
    </citation>
    <scope>NUCLEOTIDE SEQUENCE [LARGE SCALE GENOMIC DNA]</scope>
    <source>
        <strain evidence="2">Aro1</strain>
    </source>
</reference>
<feature type="chain" id="PRO_5006144532" evidence="1">
    <location>
        <begin position="17"/>
        <end position="86"/>
    </location>
</feature>
<accession>A0A0P7WIZ1</accession>
<evidence type="ECO:0000313" key="2">
    <source>
        <dbReference type="EMBL" id="KPP61243.1"/>
    </source>
</evidence>
<sequence>MTRLLLVLLIFSPAIPFTDDATGYGPVFEEQPQDAIYAEEAPEAKFSMNCRARANPPATYKYCTPHTSTVQYPSVPEMLPEELALP</sequence>
<comment type="caution">
    <text evidence="2">The sequence shown here is derived from an EMBL/GenBank/DDBJ whole genome shotgun (WGS) entry which is preliminary data.</text>
</comment>